<gene>
    <name evidence="1" type="ORF">J2Z32_001362</name>
</gene>
<evidence type="ECO:0000313" key="1">
    <source>
        <dbReference type="EMBL" id="MBP1904738.1"/>
    </source>
</evidence>
<keyword evidence="2" id="KW-1185">Reference proteome</keyword>
<evidence type="ECO:0000313" key="2">
    <source>
        <dbReference type="Proteomes" id="UP001519272"/>
    </source>
</evidence>
<dbReference type="EMBL" id="JAGGKG010000005">
    <property type="protein sequence ID" value="MBP1904738.1"/>
    <property type="molecule type" value="Genomic_DNA"/>
</dbReference>
<comment type="caution">
    <text evidence="1">The sequence shown here is derived from an EMBL/GenBank/DDBJ whole genome shotgun (WGS) entry which is preliminary data.</text>
</comment>
<reference evidence="1 2" key="1">
    <citation type="submission" date="2021-03" db="EMBL/GenBank/DDBJ databases">
        <title>Genomic Encyclopedia of Type Strains, Phase IV (KMG-IV): sequencing the most valuable type-strain genomes for metagenomic binning, comparative biology and taxonomic classification.</title>
        <authorList>
            <person name="Goeker M."/>
        </authorList>
    </citation>
    <scope>NUCLEOTIDE SEQUENCE [LARGE SCALE GENOMIC DNA]</scope>
    <source>
        <strain evidence="1 2">DSM 14349</strain>
    </source>
</reference>
<dbReference type="Proteomes" id="UP001519272">
    <property type="component" value="Unassembled WGS sequence"/>
</dbReference>
<evidence type="ECO:0008006" key="3">
    <source>
        <dbReference type="Google" id="ProtNLM"/>
    </source>
</evidence>
<protein>
    <recommendedName>
        <fullName evidence="3">Transposase</fullName>
    </recommendedName>
</protein>
<accession>A0ABS4FQX4</accession>
<name>A0ABS4FQX4_9BACL</name>
<proteinExistence type="predicted"/>
<organism evidence="1 2">
    <name type="scientific">Paenibacillus turicensis</name>
    <dbReference type="NCBI Taxonomy" id="160487"/>
    <lineage>
        <taxon>Bacteria</taxon>
        <taxon>Bacillati</taxon>
        <taxon>Bacillota</taxon>
        <taxon>Bacilli</taxon>
        <taxon>Bacillales</taxon>
        <taxon>Paenibacillaceae</taxon>
        <taxon>Paenibacillus</taxon>
    </lineage>
</organism>
<sequence length="44" mass="5294">MFHLWNRHHLRPGVYWSLSKGERKLLRAFSEKELELATGSIDKR</sequence>